<proteinExistence type="predicted"/>
<evidence type="ECO:0000256" key="1">
    <source>
        <dbReference type="ARBA" id="ARBA00022679"/>
    </source>
</evidence>
<evidence type="ECO:0000313" key="4">
    <source>
        <dbReference type="EMBL" id="MEL5987211.1"/>
    </source>
</evidence>
<accession>A0ABU9LHZ7</accession>
<dbReference type="PANTHER" id="PTHR10434">
    <property type="entry name" value="1-ACYL-SN-GLYCEROL-3-PHOSPHATE ACYLTRANSFERASE"/>
    <property type="match status" value="1"/>
</dbReference>
<feature type="domain" description="Phospholipid/glycerol acyltransferase" evidence="3">
    <location>
        <begin position="35"/>
        <end position="148"/>
    </location>
</feature>
<gene>
    <name evidence="4" type="ORF">AAF454_02080</name>
</gene>
<organism evidence="4 5">
    <name type="scientific">Kurthia gibsonii</name>
    <dbReference type="NCBI Taxonomy" id="33946"/>
    <lineage>
        <taxon>Bacteria</taxon>
        <taxon>Bacillati</taxon>
        <taxon>Bacillota</taxon>
        <taxon>Bacilli</taxon>
        <taxon>Bacillales</taxon>
        <taxon>Caryophanaceae</taxon>
        <taxon>Kurthia</taxon>
    </lineage>
</organism>
<dbReference type="EMBL" id="JBCEWA010000001">
    <property type="protein sequence ID" value="MEL5987211.1"/>
    <property type="molecule type" value="Genomic_DNA"/>
</dbReference>
<evidence type="ECO:0000259" key="3">
    <source>
        <dbReference type="SMART" id="SM00563"/>
    </source>
</evidence>
<protein>
    <submittedName>
        <fullName evidence="4">Lysophospholipid acyltransferase family protein</fullName>
    </submittedName>
</protein>
<name>A0ABU9LHZ7_9BACL</name>
<comment type="caution">
    <text evidence="4">The sequence shown here is derived from an EMBL/GenBank/DDBJ whole genome shotgun (WGS) entry which is preliminary data.</text>
</comment>
<evidence type="ECO:0000313" key="5">
    <source>
        <dbReference type="Proteomes" id="UP001398420"/>
    </source>
</evidence>
<dbReference type="InterPro" id="IPR002123">
    <property type="entry name" value="Plipid/glycerol_acylTrfase"/>
</dbReference>
<keyword evidence="5" id="KW-1185">Reference proteome</keyword>
<dbReference type="SMART" id="SM00563">
    <property type="entry name" value="PlsC"/>
    <property type="match status" value="1"/>
</dbReference>
<keyword evidence="1" id="KW-0808">Transferase</keyword>
<sequence>MDFYHFARSVVYAALKPLYRIQIIGQENFPKEGGVLLCSNHIDELDPPVVGVTAPRPVNFMAKEELFKLPILKGILPKVHAFPVKRGLSDRQALRTAISLLKEGQVVGLFPEGTRNRTGQLGKGFSGAGFFALRGGDAVVMPCAVIGPYKMFRKVTVVYGQPIDMTPYRENKAKPEEVTEVIMASIQKLLDEYHPDNKK</sequence>
<dbReference type="CDD" id="cd07989">
    <property type="entry name" value="LPLAT_AGPAT-like"/>
    <property type="match status" value="1"/>
</dbReference>
<dbReference type="RefSeq" id="WP_068454446.1">
    <property type="nucleotide sequence ID" value="NZ_CP147847.1"/>
</dbReference>
<dbReference type="SUPFAM" id="SSF69593">
    <property type="entry name" value="Glycerol-3-phosphate (1)-acyltransferase"/>
    <property type="match status" value="1"/>
</dbReference>
<reference evidence="4 5" key="1">
    <citation type="submission" date="2024-04" db="EMBL/GenBank/DDBJ databases">
        <authorList>
            <person name="Wu Y.S."/>
            <person name="Zhang L."/>
        </authorList>
    </citation>
    <scope>NUCLEOTIDE SEQUENCE [LARGE SCALE GENOMIC DNA]</scope>
    <source>
        <strain evidence="4 5">KG-01</strain>
    </source>
</reference>
<dbReference type="PANTHER" id="PTHR10434:SF11">
    <property type="entry name" value="1-ACYL-SN-GLYCEROL-3-PHOSPHATE ACYLTRANSFERASE"/>
    <property type="match status" value="1"/>
</dbReference>
<dbReference type="Pfam" id="PF01553">
    <property type="entry name" value="Acyltransferase"/>
    <property type="match status" value="1"/>
</dbReference>
<keyword evidence="2 4" id="KW-0012">Acyltransferase</keyword>
<dbReference type="Proteomes" id="UP001398420">
    <property type="component" value="Unassembled WGS sequence"/>
</dbReference>
<dbReference type="GO" id="GO:0016746">
    <property type="term" value="F:acyltransferase activity"/>
    <property type="evidence" value="ECO:0007669"/>
    <property type="project" value="UniProtKB-KW"/>
</dbReference>
<evidence type="ECO:0000256" key="2">
    <source>
        <dbReference type="ARBA" id="ARBA00023315"/>
    </source>
</evidence>